<evidence type="ECO:0000313" key="1">
    <source>
        <dbReference type="EMBL" id="OEY69103.1"/>
    </source>
</evidence>
<sequence length="83" mass="9796">MLIAGLIKKQQHRVDHNTEQWQQQQKLLQAETWLLKQRSKQFIGSVPGLTISFGLGVLMQMRHHTLVKTVRRTLGFSWLRYIL</sequence>
<protein>
    <submittedName>
        <fullName evidence="1">Uncharacterized protein</fullName>
    </submittedName>
</protein>
<name>A0A1E7Q4V1_9GAMM</name>
<dbReference type="OrthoDB" id="6272405at2"/>
<organism evidence="1 2">
    <name type="scientific">Rheinheimera salexigens</name>
    <dbReference type="NCBI Taxonomy" id="1628148"/>
    <lineage>
        <taxon>Bacteria</taxon>
        <taxon>Pseudomonadati</taxon>
        <taxon>Pseudomonadota</taxon>
        <taxon>Gammaproteobacteria</taxon>
        <taxon>Chromatiales</taxon>
        <taxon>Chromatiaceae</taxon>
        <taxon>Rheinheimera</taxon>
    </lineage>
</organism>
<dbReference type="EMBL" id="MKEK01000001">
    <property type="protein sequence ID" value="OEY69103.1"/>
    <property type="molecule type" value="Genomic_DNA"/>
</dbReference>
<gene>
    <name evidence="1" type="ORF">BI198_05570</name>
</gene>
<comment type="caution">
    <text evidence="1">The sequence shown here is derived from an EMBL/GenBank/DDBJ whole genome shotgun (WGS) entry which is preliminary data.</text>
</comment>
<dbReference type="STRING" id="1628148.BI198_05570"/>
<dbReference type="Proteomes" id="UP000242258">
    <property type="component" value="Unassembled WGS sequence"/>
</dbReference>
<proteinExistence type="predicted"/>
<reference evidence="2" key="1">
    <citation type="submission" date="2016-09" db="EMBL/GenBank/DDBJ databases">
        <authorList>
            <person name="Wan X."/>
            <person name="Hou S."/>
        </authorList>
    </citation>
    <scope>NUCLEOTIDE SEQUENCE [LARGE SCALE GENOMIC DNA]</scope>
    <source>
        <strain evidence="2">KH87</strain>
    </source>
</reference>
<accession>A0A1E7Q4V1</accession>
<evidence type="ECO:0000313" key="2">
    <source>
        <dbReference type="Proteomes" id="UP000242258"/>
    </source>
</evidence>
<keyword evidence="2" id="KW-1185">Reference proteome</keyword>
<dbReference type="AlphaFoldDB" id="A0A1E7Q4V1"/>
<dbReference type="RefSeq" id="WP_070048669.1">
    <property type="nucleotide sequence ID" value="NZ_CBCSDO010000003.1"/>
</dbReference>